<name>A0ABD5UBS8_9EURY</name>
<protein>
    <submittedName>
        <fullName evidence="2">Uncharacterized protein</fullName>
    </submittedName>
</protein>
<proteinExistence type="predicted"/>
<gene>
    <name evidence="2" type="ORF">ACFQHK_06725</name>
</gene>
<accession>A0ABD5UBS8</accession>
<dbReference type="Proteomes" id="UP001596406">
    <property type="component" value="Unassembled WGS sequence"/>
</dbReference>
<dbReference type="RefSeq" id="WP_304447891.1">
    <property type="nucleotide sequence ID" value="NZ_JARRAH010000001.1"/>
</dbReference>
<dbReference type="EMBL" id="JBHSXM010000001">
    <property type="protein sequence ID" value="MFC6836199.1"/>
    <property type="molecule type" value="Genomic_DNA"/>
</dbReference>
<dbReference type="Pfam" id="PF25920">
    <property type="entry name" value="DUF7966"/>
    <property type="match status" value="1"/>
</dbReference>
<evidence type="ECO:0000256" key="1">
    <source>
        <dbReference type="SAM" id="MobiDB-lite"/>
    </source>
</evidence>
<dbReference type="InterPro" id="IPR058272">
    <property type="entry name" value="DUF7966"/>
</dbReference>
<organism evidence="2 3">
    <name type="scientific">Halomarina ordinaria</name>
    <dbReference type="NCBI Taxonomy" id="3033939"/>
    <lineage>
        <taxon>Archaea</taxon>
        <taxon>Methanobacteriati</taxon>
        <taxon>Methanobacteriota</taxon>
        <taxon>Stenosarchaea group</taxon>
        <taxon>Halobacteria</taxon>
        <taxon>Halobacteriales</taxon>
        <taxon>Natronomonadaceae</taxon>
        <taxon>Halomarina</taxon>
    </lineage>
</organism>
<feature type="compositionally biased region" description="Basic and acidic residues" evidence="1">
    <location>
        <begin position="93"/>
        <end position="109"/>
    </location>
</feature>
<dbReference type="AlphaFoldDB" id="A0ABD5UBS8"/>
<evidence type="ECO:0000313" key="2">
    <source>
        <dbReference type="EMBL" id="MFC6836199.1"/>
    </source>
</evidence>
<comment type="caution">
    <text evidence="2">The sequence shown here is derived from an EMBL/GenBank/DDBJ whole genome shotgun (WGS) entry which is preliminary data.</text>
</comment>
<keyword evidence="3" id="KW-1185">Reference proteome</keyword>
<evidence type="ECO:0000313" key="3">
    <source>
        <dbReference type="Proteomes" id="UP001596406"/>
    </source>
</evidence>
<reference evidence="2 3" key="1">
    <citation type="journal article" date="2019" name="Int. J. Syst. Evol. Microbiol.">
        <title>The Global Catalogue of Microorganisms (GCM) 10K type strain sequencing project: providing services to taxonomists for standard genome sequencing and annotation.</title>
        <authorList>
            <consortium name="The Broad Institute Genomics Platform"/>
            <consortium name="The Broad Institute Genome Sequencing Center for Infectious Disease"/>
            <person name="Wu L."/>
            <person name="Ma J."/>
        </authorList>
    </citation>
    <scope>NUCLEOTIDE SEQUENCE [LARGE SCALE GENOMIC DNA]</scope>
    <source>
        <strain evidence="2 3">PSRA2</strain>
    </source>
</reference>
<feature type="region of interest" description="Disordered" evidence="1">
    <location>
        <begin position="93"/>
        <end position="125"/>
    </location>
</feature>
<sequence>MADPTAVKRALARLAAPHEADRTVVERADAARRDLERAATFVERVGLPRLRRAVDRLDGAERGIARGRDDERGRDAEVGRAALAAFERYRAVARGERGRERERERDHFRSARATDLGPDSKRVNR</sequence>